<dbReference type="InterPro" id="IPR021828">
    <property type="entry name" value="GlgE_dom_N/S"/>
</dbReference>
<reference evidence="6 7" key="1">
    <citation type="submission" date="2021-06" db="EMBL/GenBank/DDBJ databases">
        <title>Gemonas diversity in paddy soil.</title>
        <authorList>
            <person name="Liu G."/>
        </authorList>
    </citation>
    <scope>NUCLEOTIDE SEQUENCE [LARGE SCALE GENOMIC DNA]</scope>
    <source>
        <strain evidence="6 7">RG2</strain>
    </source>
</reference>
<dbReference type="PANTHER" id="PTHR47786">
    <property type="entry name" value="ALPHA-1,4-GLUCAN:MALTOSE-1-PHOSPHATE MALTOSYLTRANSFERASE"/>
    <property type="match status" value="1"/>
</dbReference>
<dbReference type="RefSeq" id="WP_217286589.1">
    <property type="nucleotide sequence ID" value="NZ_CP077683.1"/>
</dbReference>
<comment type="subunit">
    <text evidence="4">Homodimer.</text>
</comment>
<feature type="site" description="Transition state stabilizer" evidence="4">
    <location>
        <position position="464"/>
    </location>
</feature>
<dbReference type="HAMAP" id="MF_02124">
    <property type="entry name" value="GlgE"/>
    <property type="match status" value="1"/>
</dbReference>
<evidence type="ECO:0000259" key="5">
    <source>
        <dbReference type="SMART" id="SM00642"/>
    </source>
</evidence>
<feature type="binding site" evidence="4">
    <location>
        <position position="246"/>
    </location>
    <ligand>
        <name>alpha-maltose 1-phosphate</name>
        <dbReference type="ChEBI" id="CHEBI:63576"/>
    </ligand>
</feature>
<evidence type="ECO:0000256" key="1">
    <source>
        <dbReference type="ARBA" id="ARBA00022676"/>
    </source>
</evidence>
<proteinExistence type="inferred from homology"/>
<evidence type="ECO:0000313" key="6">
    <source>
        <dbReference type="EMBL" id="QXE89923.1"/>
    </source>
</evidence>
<keyword evidence="1 4" id="KW-0328">Glycosyltransferase</keyword>
<evidence type="ECO:0000256" key="2">
    <source>
        <dbReference type="ARBA" id="ARBA00022679"/>
    </source>
</evidence>
<comment type="catalytic activity">
    <reaction evidence="4">
        <text>alpha-maltose 1-phosphate + [(1-&gt;4)-alpha-D-glucosyl](n) = [(1-&gt;4)-alpha-D-glucosyl](n+2) + phosphate</text>
        <dbReference type="Rhea" id="RHEA:42692"/>
        <dbReference type="Rhea" id="RHEA-COMP:9584"/>
        <dbReference type="Rhea" id="RHEA-COMP:10183"/>
        <dbReference type="ChEBI" id="CHEBI:15444"/>
        <dbReference type="ChEBI" id="CHEBI:43474"/>
        <dbReference type="ChEBI" id="CHEBI:63576"/>
        <dbReference type="EC" id="2.4.99.16"/>
    </reaction>
</comment>
<organism evidence="6 7">
    <name type="scientific">Geomonas subterranea</name>
    <dbReference type="NCBI Taxonomy" id="2847989"/>
    <lineage>
        <taxon>Bacteria</taxon>
        <taxon>Pseudomonadati</taxon>
        <taxon>Thermodesulfobacteriota</taxon>
        <taxon>Desulfuromonadia</taxon>
        <taxon>Geobacterales</taxon>
        <taxon>Geobacteraceae</taxon>
        <taxon>Geomonas</taxon>
    </lineage>
</organism>
<sequence length="659" mass="75154">MEGRARIAIEAVHPQIDCGRFAVQRVAGDEMVVQADVFSDGHDEVVALLLYRRTGEEKWQESEMRRLDNDRWEGSFVLGEPGFYHYTLMGWVDHFRTWQRDLQKRFEAGQDVAVDLQIGAKILEQAAVEANDADAPRLREAVAALSAETDQEGAVALGLDPRLSAMVSTCCARGLATRYHKELVVRVDRKKALFSSWYELFPRSLGEGGRHGTLRDCIALLPDIAELGFDVLYLPPIHPIGSSKRKGKANAVEAQPGDPGSPWAIGSGEGGHKAVHPELGTLDDFRDLVREAGTKGIEIALDLAFQCSPDHPYLKEHPEWFKWRPDGTVQYAENPPKKYQDIVPINFETQRWEELWEELKSIVFFWMDQGVRIFRVDNPHTKPFPMWEWLIDKAKEKSQDVILLAEAFTRPKIMARLAKLGFTQSYSYFSWRNSKGELMEYLTELTRGDTSEFMRPNFWPNTPDILTEYLQYGGRPAFMIRLVLAATLSSNYGIYGPVYELCVGKAEKPGSEEYRDAEKYEIRRWDRKGAGNIRELIVALNRIRRDHDALQQTNNITFLPSDDDSVIFYAKTAKQKKGALLVAVNLDPFRVRTARLTLPLALFGVLPGQSYLLHDLIGGDHSIWQGETTTVRLDPQVNPACIYRISTWQRRESDFDYYF</sequence>
<dbReference type="Proteomes" id="UP000683559">
    <property type="component" value="Chromosome"/>
</dbReference>
<gene>
    <name evidence="4" type="primary">glgE</name>
    <name evidence="6" type="ORF">KP001_16045</name>
</gene>
<dbReference type="InterPro" id="IPR026585">
    <property type="entry name" value="GlgE"/>
</dbReference>
<dbReference type="CDD" id="cd11344">
    <property type="entry name" value="AmyAc_GlgE_like"/>
    <property type="match status" value="1"/>
</dbReference>
<name>A0ABX8LDX7_9BACT</name>
<keyword evidence="3 4" id="KW-0119">Carbohydrate metabolism</keyword>
<dbReference type="EMBL" id="CP077683">
    <property type="protein sequence ID" value="QXE89923.1"/>
    <property type="molecule type" value="Genomic_DNA"/>
</dbReference>
<protein>
    <recommendedName>
        <fullName evidence="4">Alpha-1,4-glucan:maltose-1-phosphate maltosyltransferase</fullName>
        <shortName evidence="4">GMPMT</shortName>
        <ecNumber evidence="4">2.4.99.16</ecNumber>
    </recommendedName>
    <alternativeName>
        <fullName evidence="4">(1-&gt;4)-alpha-D-glucan:maltose-1-phosphate alpha-D-maltosyltransferase</fullName>
    </alternativeName>
</protein>
<keyword evidence="2 4" id="KW-0808">Transferase</keyword>
<feature type="binding site" evidence="4">
    <location>
        <begin position="519"/>
        <end position="520"/>
    </location>
    <ligand>
        <name>alpha-maltose 1-phosphate</name>
        <dbReference type="ChEBI" id="CHEBI:63576"/>
    </ligand>
</feature>
<dbReference type="Pfam" id="PF00128">
    <property type="entry name" value="Alpha-amylase"/>
    <property type="match status" value="1"/>
</dbReference>
<dbReference type="EC" id="2.4.99.16" evidence="4"/>
<dbReference type="SMART" id="SM00642">
    <property type="entry name" value="Aamy"/>
    <property type="match status" value="1"/>
</dbReference>
<dbReference type="Pfam" id="PF11896">
    <property type="entry name" value="GlgE_dom_N_S"/>
    <property type="match status" value="1"/>
</dbReference>
<evidence type="ECO:0000256" key="4">
    <source>
        <dbReference type="HAMAP-Rule" id="MF_02124"/>
    </source>
</evidence>
<dbReference type="Pfam" id="PF21702">
    <property type="entry name" value="GLGE_C"/>
    <property type="match status" value="1"/>
</dbReference>
<feature type="binding site" evidence="4">
    <location>
        <position position="306"/>
    </location>
    <ligand>
        <name>alpha-maltose 1-phosphate</name>
        <dbReference type="ChEBI" id="CHEBI:63576"/>
    </ligand>
</feature>
<dbReference type="InterPro" id="IPR006047">
    <property type="entry name" value="GH13_cat_dom"/>
</dbReference>
<feature type="active site" description="Proton donor" evidence="4">
    <location>
        <position position="406"/>
    </location>
</feature>
<dbReference type="InterPro" id="IPR049171">
    <property type="entry name" value="GLGE_C"/>
</dbReference>
<feature type="domain" description="Glycosyl hydrolase family 13 catalytic" evidence="5">
    <location>
        <begin position="195"/>
        <end position="544"/>
    </location>
</feature>
<comment type="similarity">
    <text evidence="4">Belongs to the glycosyl hydrolase 13 family. GlgE subfamily.</text>
</comment>
<feature type="binding site" evidence="4">
    <location>
        <position position="341"/>
    </location>
    <ligand>
        <name>alpha-maltose 1-phosphate</name>
        <dbReference type="ChEBI" id="CHEBI:63576"/>
    </ligand>
</feature>
<feature type="binding site" evidence="4">
    <location>
        <position position="378"/>
    </location>
    <ligand>
        <name>alpha-maltose 1-phosphate</name>
        <dbReference type="ChEBI" id="CHEBI:63576"/>
    </ligand>
</feature>
<dbReference type="PANTHER" id="PTHR47786:SF2">
    <property type="entry name" value="GLYCOSYL HYDROLASE FAMILY 13 CATALYTIC DOMAIN-CONTAINING PROTEIN"/>
    <property type="match status" value="1"/>
</dbReference>
<comment type="function">
    <text evidence="4">Maltosyltransferase that uses maltose 1-phosphate (M1P) as the sugar donor to elongate linear or branched alpha-(1-&gt;4)-glucans. Is involved in a branched alpha-glucan biosynthetic pathway from trehalose, together with TreS, Mak and GlgB.</text>
</comment>
<accession>A0ABX8LDX7</accession>
<feature type="active site" description="Nucleophile" evidence="4">
    <location>
        <position position="377"/>
    </location>
</feature>
<evidence type="ECO:0000256" key="3">
    <source>
        <dbReference type="ARBA" id="ARBA00023277"/>
    </source>
</evidence>
<keyword evidence="7" id="KW-1185">Reference proteome</keyword>
<evidence type="ECO:0000313" key="7">
    <source>
        <dbReference type="Proteomes" id="UP000683559"/>
    </source>
</evidence>